<evidence type="ECO:0000313" key="3">
    <source>
        <dbReference type="EMBL" id="NYI85656.1"/>
    </source>
</evidence>
<keyword evidence="4" id="KW-1185">Reference proteome</keyword>
<keyword evidence="2" id="KW-0812">Transmembrane</keyword>
<dbReference type="EMBL" id="JACCFJ010000001">
    <property type="protein sequence ID" value="NYI85656.1"/>
    <property type="molecule type" value="Genomic_DNA"/>
</dbReference>
<gene>
    <name evidence="3" type="ORF">HNR68_004286</name>
</gene>
<accession>A0A853ANW5</accession>
<dbReference type="Proteomes" id="UP000587002">
    <property type="component" value="Unassembled WGS sequence"/>
</dbReference>
<protein>
    <submittedName>
        <fullName evidence="3">Uncharacterized protein</fullName>
    </submittedName>
</protein>
<dbReference type="Pfam" id="PF20088">
    <property type="entry name" value="DUF6480"/>
    <property type="match status" value="1"/>
</dbReference>
<keyword evidence="2" id="KW-0472">Membrane</keyword>
<proteinExistence type="predicted"/>
<dbReference type="AlphaFoldDB" id="A0A853ANW5"/>
<reference evidence="3 4" key="1">
    <citation type="submission" date="2020-07" db="EMBL/GenBank/DDBJ databases">
        <title>Sequencing the genomes of 1000 actinobacteria strains.</title>
        <authorList>
            <person name="Klenk H.-P."/>
        </authorList>
    </citation>
    <scope>NUCLEOTIDE SEQUENCE [LARGE SCALE GENOMIC DNA]</scope>
    <source>
        <strain evidence="3 4">DSM 44065</strain>
    </source>
</reference>
<dbReference type="InterPro" id="IPR045512">
    <property type="entry name" value="DUF6480"/>
</dbReference>
<keyword evidence="2" id="KW-1133">Transmembrane helix</keyword>
<comment type="caution">
    <text evidence="3">The sequence shown here is derived from an EMBL/GenBank/DDBJ whole genome shotgun (WGS) entry which is preliminary data.</text>
</comment>
<feature type="compositionally biased region" description="Polar residues" evidence="1">
    <location>
        <begin position="34"/>
        <end position="49"/>
    </location>
</feature>
<evidence type="ECO:0000313" key="4">
    <source>
        <dbReference type="Proteomes" id="UP000587002"/>
    </source>
</evidence>
<dbReference type="RefSeq" id="WP_179723528.1">
    <property type="nucleotide sequence ID" value="NZ_BAABFH010000001.1"/>
</dbReference>
<name>A0A853ANW5_9PSEU</name>
<evidence type="ECO:0000256" key="1">
    <source>
        <dbReference type="SAM" id="MobiDB-lite"/>
    </source>
</evidence>
<feature type="region of interest" description="Disordered" evidence="1">
    <location>
        <begin position="1"/>
        <end position="49"/>
    </location>
</feature>
<evidence type="ECO:0000256" key="2">
    <source>
        <dbReference type="SAM" id="Phobius"/>
    </source>
</evidence>
<sequence>MSEHTSSPEPDPEPDRTPGLEAGGSVPPGETPPESASATEGLSHTSRASANPTKWVWLVVIAVVVVLVAGFFVFWAIGAVS</sequence>
<feature type="transmembrane region" description="Helical" evidence="2">
    <location>
        <begin position="55"/>
        <end position="77"/>
    </location>
</feature>
<organism evidence="3 4">
    <name type="scientific">Saccharopolyspora hordei</name>
    <dbReference type="NCBI Taxonomy" id="1838"/>
    <lineage>
        <taxon>Bacteria</taxon>
        <taxon>Bacillati</taxon>
        <taxon>Actinomycetota</taxon>
        <taxon>Actinomycetes</taxon>
        <taxon>Pseudonocardiales</taxon>
        <taxon>Pseudonocardiaceae</taxon>
        <taxon>Saccharopolyspora</taxon>
    </lineage>
</organism>